<dbReference type="KEGG" id="spu:591706"/>
<evidence type="ECO:0000256" key="3">
    <source>
        <dbReference type="RuleBase" id="RU000461"/>
    </source>
</evidence>
<dbReference type="InterPro" id="IPR050196">
    <property type="entry name" value="Cytochrome_P450_Monoox"/>
</dbReference>
<dbReference type="Gene3D" id="1.10.630.10">
    <property type="entry name" value="Cytochrome P450"/>
    <property type="match status" value="1"/>
</dbReference>
<keyword evidence="4" id="KW-1133">Transmembrane helix</keyword>
<sequence length="504" mass="58161">MALWNLAPVSVLVLSVLFSFLGYRCLLCMIAVWTEVKRIVHIRRTLPGAPPHWLFGNILQEPGPVTPGFEWHRNMPKTYRRLCVFWIGWKPIVILNHPESVRNVLNDRVGTVKSDVYRLFDEWLGDGLVTTDGKVWKRHRKLITNSFHFNVLKSYIPKMNQIADTLISVISQRGAAGELLELHKTTSAFSSDVILQCAFSYESGCQEGVSEYMKSVSTLGTIFMKRSLSPPLLYDFIFRRSSLYKSWRKEIDVLHRLQEKLISDRREQHRQTGCTEFSKGMDFLDTLMLAKDAEGGLTDREMRDEVNTFLLGGIDTTSSALTWLLYLLATHPEYQTKIQEEVDELFQDREIREVRREDLHRTPFLMKCVKESQRMYSFVSSSRLLTEPLVVDGLTVPAGTDLAIYPYQLHHNPDVWSDDHMTFRPSRFDRQNVEGRDPFAFIPFSAGARNCIAQQFALQEIQVAAIRIYDKFGFTLVRDSTPVFRIVSVPEDEILLGINPRRET</sequence>
<dbReference type="SUPFAM" id="SSF48264">
    <property type="entry name" value="Cytochrome P450"/>
    <property type="match status" value="1"/>
</dbReference>
<evidence type="ECO:0000256" key="4">
    <source>
        <dbReference type="SAM" id="Phobius"/>
    </source>
</evidence>
<dbReference type="PRINTS" id="PR00463">
    <property type="entry name" value="EP450I"/>
</dbReference>
<keyword evidence="4" id="KW-0812">Transmembrane</keyword>
<dbReference type="GO" id="GO:0016705">
    <property type="term" value="F:oxidoreductase activity, acting on paired donors, with incorporation or reduction of molecular oxygen"/>
    <property type="evidence" value="ECO:0007669"/>
    <property type="project" value="InterPro"/>
</dbReference>
<dbReference type="PANTHER" id="PTHR24291:SF201">
    <property type="entry name" value="CYTOCHROME P450, FAMILY 4, SUBFAMILY B, POLYPEPTIDE 7"/>
    <property type="match status" value="1"/>
</dbReference>
<reference evidence="5" key="2">
    <citation type="submission" date="2021-01" db="UniProtKB">
        <authorList>
            <consortium name="EnsemblMetazoa"/>
        </authorList>
    </citation>
    <scope>IDENTIFICATION</scope>
</reference>
<keyword evidence="6" id="KW-1185">Reference proteome</keyword>
<keyword evidence="2 3" id="KW-0408">Iron</keyword>
<dbReference type="PANTHER" id="PTHR24291">
    <property type="entry name" value="CYTOCHROME P450 FAMILY 4"/>
    <property type="match status" value="1"/>
</dbReference>
<evidence type="ECO:0000313" key="5">
    <source>
        <dbReference type="EnsemblMetazoa" id="XP_030849985"/>
    </source>
</evidence>
<evidence type="ECO:0000313" key="6">
    <source>
        <dbReference type="Proteomes" id="UP000007110"/>
    </source>
</evidence>
<dbReference type="GO" id="GO:0020037">
    <property type="term" value="F:heme binding"/>
    <property type="evidence" value="ECO:0007669"/>
    <property type="project" value="InterPro"/>
</dbReference>
<reference evidence="6" key="1">
    <citation type="submission" date="2015-02" db="EMBL/GenBank/DDBJ databases">
        <title>Genome sequencing for Strongylocentrotus purpuratus.</title>
        <authorList>
            <person name="Murali S."/>
            <person name="Liu Y."/>
            <person name="Vee V."/>
            <person name="English A."/>
            <person name="Wang M."/>
            <person name="Skinner E."/>
            <person name="Han Y."/>
            <person name="Muzny D.M."/>
            <person name="Worley K.C."/>
            <person name="Gibbs R.A."/>
        </authorList>
    </citation>
    <scope>NUCLEOTIDE SEQUENCE</scope>
</reference>
<keyword evidence="4" id="KW-0472">Membrane</keyword>
<dbReference type="OrthoDB" id="1470350at2759"/>
<protein>
    <recommendedName>
        <fullName evidence="7">Cytochrome P450</fullName>
    </recommendedName>
</protein>
<organism evidence="5 6">
    <name type="scientific">Strongylocentrotus purpuratus</name>
    <name type="common">Purple sea urchin</name>
    <dbReference type="NCBI Taxonomy" id="7668"/>
    <lineage>
        <taxon>Eukaryota</taxon>
        <taxon>Metazoa</taxon>
        <taxon>Echinodermata</taxon>
        <taxon>Eleutherozoa</taxon>
        <taxon>Echinozoa</taxon>
        <taxon>Echinoidea</taxon>
        <taxon>Euechinoidea</taxon>
        <taxon>Echinacea</taxon>
        <taxon>Camarodonta</taxon>
        <taxon>Echinidea</taxon>
        <taxon>Strongylocentrotidae</taxon>
        <taxon>Strongylocentrotus</taxon>
    </lineage>
</organism>
<dbReference type="OMA" id="WKAQESK"/>
<keyword evidence="3" id="KW-0560">Oxidoreductase</keyword>
<dbReference type="InterPro" id="IPR036396">
    <property type="entry name" value="Cyt_P450_sf"/>
</dbReference>
<evidence type="ECO:0000256" key="1">
    <source>
        <dbReference type="ARBA" id="ARBA00010617"/>
    </source>
</evidence>
<proteinExistence type="inferred from homology"/>
<dbReference type="InParanoid" id="A0A7M7PD05"/>
<keyword evidence="2 3" id="KW-0349">Heme</keyword>
<dbReference type="InterPro" id="IPR001128">
    <property type="entry name" value="Cyt_P450"/>
</dbReference>
<keyword evidence="3" id="KW-0503">Monooxygenase</keyword>
<dbReference type="GeneID" id="591706"/>
<dbReference type="PRINTS" id="PR00385">
    <property type="entry name" value="P450"/>
</dbReference>
<dbReference type="PROSITE" id="PS00086">
    <property type="entry name" value="CYTOCHROME_P450"/>
    <property type="match status" value="1"/>
</dbReference>
<evidence type="ECO:0008006" key="7">
    <source>
        <dbReference type="Google" id="ProtNLM"/>
    </source>
</evidence>
<dbReference type="InterPro" id="IPR017972">
    <property type="entry name" value="Cyt_P450_CS"/>
</dbReference>
<dbReference type="GO" id="GO:0004497">
    <property type="term" value="F:monooxygenase activity"/>
    <property type="evidence" value="ECO:0007669"/>
    <property type="project" value="UniProtKB-KW"/>
</dbReference>
<dbReference type="GO" id="GO:0005506">
    <property type="term" value="F:iron ion binding"/>
    <property type="evidence" value="ECO:0007669"/>
    <property type="project" value="InterPro"/>
</dbReference>
<dbReference type="AlphaFoldDB" id="A0A7M7PD05"/>
<comment type="similarity">
    <text evidence="1 3">Belongs to the cytochrome P450 family.</text>
</comment>
<dbReference type="Pfam" id="PF00067">
    <property type="entry name" value="p450"/>
    <property type="match status" value="1"/>
</dbReference>
<dbReference type="EnsemblMetazoa" id="XM_030994125">
    <property type="protein sequence ID" value="XP_030849985"/>
    <property type="gene ID" value="LOC591706"/>
</dbReference>
<evidence type="ECO:0000256" key="2">
    <source>
        <dbReference type="PIRSR" id="PIRSR602401-1"/>
    </source>
</evidence>
<name>A0A7M7PD05_STRPU</name>
<dbReference type="RefSeq" id="XP_030849985.1">
    <property type="nucleotide sequence ID" value="XM_030994125.1"/>
</dbReference>
<feature type="binding site" description="axial binding residue" evidence="2">
    <location>
        <position position="451"/>
    </location>
    <ligand>
        <name>heme</name>
        <dbReference type="ChEBI" id="CHEBI:30413"/>
    </ligand>
    <ligandPart>
        <name>Fe</name>
        <dbReference type="ChEBI" id="CHEBI:18248"/>
    </ligandPart>
</feature>
<keyword evidence="2 3" id="KW-0479">Metal-binding</keyword>
<comment type="cofactor">
    <cofactor evidence="2">
        <name>heme</name>
        <dbReference type="ChEBI" id="CHEBI:30413"/>
    </cofactor>
</comment>
<dbReference type="Proteomes" id="UP000007110">
    <property type="component" value="Unassembled WGS sequence"/>
</dbReference>
<feature type="transmembrane region" description="Helical" evidence="4">
    <location>
        <begin position="12"/>
        <end position="34"/>
    </location>
</feature>
<accession>A0A7M7PD05</accession>
<dbReference type="InterPro" id="IPR002401">
    <property type="entry name" value="Cyt_P450_E_grp-I"/>
</dbReference>